<accession>A0A1X3F0Q2</accession>
<evidence type="ECO:0000313" key="4">
    <source>
        <dbReference type="Proteomes" id="UP000193553"/>
    </source>
</evidence>
<sequence length="237" mass="25651">MGVKSRITLAIAVATISTSVLLGPAWAETATQATTEQSAQSQQFASTVYNGYRASRLLGSAVFSLKGEYLGAVRNVTLADDGQIESLLVEGFRTKDEPEFISRIPFNRVLRPLHEGAIVANFSDLRSREYGLFVDPDQAQAEPHEFSVSKVIGDYARLQAGQGYGYVSDLVFDSGGKLAAVVISREASVGGGTYAFPYPGQTGRWSPKLSYYGLPYVTADQANKAGLRLDMKEFQNS</sequence>
<organism evidence="3 4">
    <name type="scientific">Bradyrhizobium canariense</name>
    <dbReference type="NCBI Taxonomy" id="255045"/>
    <lineage>
        <taxon>Bacteria</taxon>
        <taxon>Pseudomonadati</taxon>
        <taxon>Pseudomonadota</taxon>
        <taxon>Alphaproteobacteria</taxon>
        <taxon>Hyphomicrobiales</taxon>
        <taxon>Nitrobacteraceae</taxon>
        <taxon>Bradyrhizobium</taxon>
    </lineage>
</organism>
<evidence type="ECO:0000256" key="1">
    <source>
        <dbReference type="SAM" id="SignalP"/>
    </source>
</evidence>
<dbReference type="InterPro" id="IPR011033">
    <property type="entry name" value="PRC_barrel-like_sf"/>
</dbReference>
<dbReference type="EMBL" id="NAFI01000187">
    <property type="protein sequence ID" value="OSJ03252.1"/>
    <property type="molecule type" value="Genomic_DNA"/>
</dbReference>
<reference evidence="3 4" key="1">
    <citation type="submission" date="2017-03" db="EMBL/GenBank/DDBJ databases">
        <title>Whole genome sequences of fourteen strains of Bradyrhizobium canariense and one strain of Bradyrhizobium japonicum isolated from Lupinus (Papilionoideae: Genisteae) species in Algeria.</title>
        <authorList>
            <person name="Crovadore J."/>
            <person name="Chekireb D."/>
            <person name="Brachmann A."/>
            <person name="Chablais R."/>
            <person name="Cochard B."/>
            <person name="Lefort F."/>
        </authorList>
    </citation>
    <scope>NUCLEOTIDE SEQUENCE [LARGE SCALE GENOMIC DNA]</scope>
    <source>
        <strain evidence="3 4">UBMA195</strain>
    </source>
</reference>
<keyword evidence="1" id="KW-0732">Signal</keyword>
<proteinExistence type="predicted"/>
<dbReference type="SUPFAM" id="SSF50346">
    <property type="entry name" value="PRC-barrel domain"/>
    <property type="match status" value="1"/>
</dbReference>
<feature type="chain" id="PRO_5011905744" description="PRC-barrel domain-containing protein" evidence="1">
    <location>
        <begin position="28"/>
        <end position="237"/>
    </location>
</feature>
<name>A0A1X3F0Q2_9BRAD</name>
<dbReference type="Proteomes" id="UP000193553">
    <property type="component" value="Unassembled WGS sequence"/>
</dbReference>
<dbReference type="OrthoDB" id="8215054at2"/>
<evidence type="ECO:0000313" key="3">
    <source>
        <dbReference type="EMBL" id="OSJ03252.1"/>
    </source>
</evidence>
<dbReference type="InterPro" id="IPR027275">
    <property type="entry name" value="PRC-brl_dom"/>
</dbReference>
<dbReference type="AlphaFoldDB" id="A0A1X3F0Q2"/>
<protein>
    <recommendedName>
        <fullName evidence="2">PRC-barrel domain-containing protein</fullName>
    </recommendedName>
</protein>
<comment type="caution">
    <text evidence="3">The sequence shown here is derived from an EMBL/GenBank/DDBJ whole genome shotgun (WGS) entry which is preliminary data.</text>
</comment>
<feature type="signal peptide" evidence="1">
    <location>
        <begin position="1"/>
        <end position="27"/>
    </location>
</feature>
<evidence type="ECO:0000259" key="2">
    <source>
        <dbReference type="Pfam" id="PF05239"/>
    </source>
</evidence>
<dbReference type="Gene3D" id="2.30.30.240">
    <property type="entry name" value="PRC-barrel domain"/>
    <property type="match status" value="1"/>
</dbReference>
<gene>
    <name evidence="3" type="ORF">BSZ18_32495</name>
</gene>
<dbReference type="Pfam" id="PF05239">
    <property type="entry name" value="PRC"/>
    <property type="match status" value="1"/>
</dbReference>
<feature type="domain" description="PRC-barrel" evidence="2">
    <location>
        <begin position="51"/>
        <end position="107"/>
    </location>
</feature>
<dbReference type="RefSeq" id="WP_085361792.1">
    <property type="nucleotide sequence ID" value="NZ_NAFC01000177.1"/>
</dbReference>